<dbReference type="InParanoid" id="C5DU28"/>
<feature type="compositionally biased region" description="Basic and acidic residues" evidence="1">
    <location>
        <begin position="204"/>
        <end position="214"/>
    </location>
</feature>
<protein>
    <submittedName>
        <fullName evidence="3">ZYRO0C13376p</fullName>
    </submittedName>
</protein>
<gene>
    <name evidence="3" type="ordered locus">ZYRO0C13376g</name>
</gene>
<sequence length="395" mass="46269">MIIRESCLMRPFTRIVSRRRLNNIRYYSSKDDDSYLMRRLQDLKDQSTVDKNDPLVKLSQFCENDVGNEWAYEEDKINADKILEIINAQQRVSNMHLGSSSDEDGQKASRPPSASDSEAQREAFQFINKMPGHTFQDKIETAQKRAIRYKLRQEKIQEARDQKEQSHFRELYAERFTPIGSFEKLESLADRRIEESMRQGGFEDVGKVRGKPTELPRPNQHVSTTEHYLNNILVKQNIAPPWIENQWRVNRNVTDFRAELFGEFERELSSILKKFKLFNSSSNVETVRRSIAHSYGSVDGFLKYRFENWKNSRKTWADRKISTINSGLRTYNLQAPLSTQKLYLVSDKEFQRVLDNINFDNLIDSEITSSKNKQAEERHTAQSKSPSLGAFFKLW</sequence>
<keyword evidence="4" id="KW-1185">Reference proteome</keyword>
<organism evidence="3 4">
    <name type="scientific">Zygosaccharomyces rouxii (strain ATCC 2623 / CBS 732 / NBRC 1130 / NCYC 568 / NRRL Y-229)</name>
    <dbReference type="NCBI Taxonomy" id="559307"/>
    <lineage>
        <taxon>Eukaryota</taxon>
        <taxon>Fungi</taxon>
        <taxon>Dikarya</taxon>
        <taxon>Ascomycota</taxon>
        <taxon>Saccharomycotina</taxon>
        <taxon>Saccharomycetes</taxon>
        <taxon>Saccharomycetales</taxon>
        <taxon>Saccharomycetaceae</taxon>
        <taxon>Zygosaccharomyces</taxon>
    </lineage>
</organism>
<proteinExistence type="predicted"/>
<evidence type="ECO:0000256" key="1">
    <source>
        <dbReference type="SAM" id="MobiDB-lite"/>
    </source>
</evidence>
<dbReference type="GeneID" id="8203446"/>
<dbReference type="AlphaFoldDB" id="C5DU28"/>
<dbReference type="InterPro" id="IPR018961">
    <property type="entry name" value="DnaJ_homolog_subfam-C_membr-28"/>
</dbReference>
<dbReference type="STRING" id="559307.C5DU28"/>
<feature type="region of interest" description="Disordered" evidence="1">
    <location>
        <begin position="199"/>
        <end position="221"/>
    </location>
</feature>
<feature type="region of interest" description="Disordered" evidence="1">
    <location>
        <begin position="96"/>
        <end position="119"/>
    </location>
</feature>
<evidence type="ECO:0000313" key="4">
    <source>
        <dbReference type="Proteomes" id="UP000008536"/>
    </source>
</evidence>
<reference evidence="3 4" key="1">
    <citation type="journal article" date="2009" name="Genome Res.">
        <title>Comparative genomics of protoploid Saccharomycetaceae.</title>
        <authorList>
            <consortium name="The Genolevures Consortium"/>
            <person name="Souciet J.-L."/>
            <person name="Dujon B."/>
            <person name="Gaillardin C."/>
            <person name="Johnston M."/>
            <person name="Baret P.V."/>
            <person name="Cliften P."/>
            <person name="Sherman D.J."/>
            <person name="Weissenbach J."/>
            <person name="Westhof E."/>
            <person name="Wincker P."/>
            <person name="Jubin C."/>
            <person name="Poulain J."/>
            <person name="Barbe V."/>
            <person name="Segurens B."/>
            <person name="Artiguenave F."/>
            <person name="Anthouard V."/>
            <person name="Vacherie B."/>
            <person name="Val M.-E."/>
            <person name="Fulton R.S."/>
            <person name="Minx P."/>
            <person name="Wilson R."/>
            <person name="Durrens P."/>
            <person name="Jean G."/>
            <person name="Marck C."/>
            <person name="Martin T."/>
            <person name="Nikolski M."/>
            <person name="Rolland T."/>
            <person name="Seret M.-L."/>
            <person name="Casaregola S."/>
            <person name="Despons L."/>
            <person name="Fairhead C."/>
            <person name="Fischer G."/>
            <person name="Lafontaine I."/>
            <person name="Leh V."/>
            <person name="Lemaire M."/>
            <person name="de Montigny J."/>
            <person name="Neuveglise C."/>
            <person name="Thierry A."/>
            <person name="Blanc-Lenfle I."/>
            <person name="Bleykasten C."/>
            <person name="Diffels J."/>
            <person name="Fritsch E."/>
            <person name="Frangeul L."/>
            <person name="Goeffon A."/>
            <person name="Jauniaux N."/>
            <person name="Kachouri-Lafond R."/>
            <person name="Payen C."/>
            <person name="Potier S."/>
            <person name="Pribylova L."/>
            <person name="Ozanne C."/>
            <person name="Richard G.-F."/>
            <person name="Sacerdot C."/>
            <person name="Straub M.-L."/>
            <person name="Talla E."/>
        </authorList>
    </citation>
    <scope>NUCLEOTIDE SEQUENCE [LARGE SCALE GENOMIC DNA]</scope>
    <source>
        <strain evidence="3 4">ATCC 2623 / CBS 732 / BCRC 21506 / NBRC 1130 / NCYC 568 / NRRL Y-229</strain>
    </source>
</reference>
<evidence type="ECO:0000313" key="3">
    <source>
        <dbReference type="EMBL" id="CAR27289.1"/>
    </source>
</evidence>
<dbReference type="RefSeq" id="XP_002496222.1">
    <property type="nucleotide sequence ID" value="XM_002496177.1"/>
</dbReference>
<feature type="domain" description="DnaJ homologue subfamily C member 28 conserved" evidence="2">
    <location>
        <begin position="188"/>
        <end position="256"/>
    </location>
</feature>
<dbReference type="HOGENOM" id="CLU_019422_1_0_1"/>
<evidence type="ECO:0000259" key="2">
    <source>
        <dbReference type="Pfam" id="PF09350"/>
    </source>
</evidence>
<accession>C5DU28</accession>
<dbReference type="PANTHER" id="PTHR39394:SF1">
    <property type="entry name" value="DNAJ HOMOLOGUE SUBFAMILY C MEMBER 28 CONSERVED DOMAIN-CONTAINING PROTEIN"/>
    <property type="match status" value="1"/>
</dbReference>
<dbReference type="Pfam" id="PF09350">
    <property type="entry name" value="DJC28_CD"/>
    <property type="match status" value="1"/>
</dbReference>
<dbReference type="KEGG" id="zro:ZYRO0C13376g"/>
<dbReference type="EMBL" id="CU928175">
    <property type="protein sequence ID" value="CAR27289.1"/>
    <property type="molecule type" value="Genomic_DNA"/>
</dbReference>
<dbReference type="Proteomes" id="UP000008536">
    <property type="component" value="Chromosome C"/>
</dbReference>
<dbReference type="PANTHER" id="PTHR39394">
    <property type="entry name" value="YALI0E31793P"/>
    <property type="match status" value="1"/>
</dbReference>
<name>C5DU28_ZYGRC</name>